<keyword evidence="2" id="KW-1185">Reference proteome</keyword>
<evidence type="ECO:0000313" key="2">
    <source>
        <dbReference type="Proteomes" id="UP001159428"/>
    </source>
</evidence>
<dbReference type="Proteomes" id="UP001159428">
    <property type="component" value="Unassembled WGS sequence"/>
</dbReference>
<dbReference type="AlphaFoldDB" id="A0AAU9XYU8"/>
<proteinExistence type="predicted"/>
<sequence>MVYVSNQGMVYGAGGDPLGIPMQTADGVVPVYSSGGVGGHPQTVQMPGGGVMQVVTQPQMYQAPLSGAVSMQPQMIQVPTSGAGAVSMQPQMVQLPTSGAQGGP</sequence>
<protein>
    <submittedName>
        <fullName evidence="1">Uncharacterized protein</fullName>
    </submittedName>
</protein>
<organism evidence="1 2">
    <name type="scientific">Pocillopora meandrina</name>
    <dbReference type="NCBI Taxonomy" id="46732"/>
    <lineage>
        <taxon>Eukaryota</taxon>
        <taxon>Metazoa</taxon>
        <taxon>Cnidaria</taxon>
        <taxon>Anthozoa</taxon>
        <taxon>Hexacorallia</taxon>
        <taxon>Scleractinia</taxon>
        <taxon>Astrocoeniina</taxon>
        <taxon>Pocilloporidae</taxon>
        <taxon>Pocillopora</taxon>
    </lineage>
</organism>
<evidence type="ECO:0000313" key="1">
    <source>
        <dbReference type="EMBL" id="CAH3160084.1"/>
    </source>
</evidence>
<dbReference type="EMBL" id="CALNXJ010000074">
    <property type="protein sequence ID" value="CAH3160084.1"/>
    <property type="molecule type" value="Genomic_DNA"/>
</dbReference>
<reference evidence="1 2" key="1">
    <citation type="submission" date="2022-05" db="EMBL/GenBank/DDBJ databases">
        <authorList>
            <consortium name="Genoscope - CEA"/>
            <person name="William W."/>
        </authorList>
    </citation>
    <scope>NUCLEOTIDE SEQUENCE [LARGE SCALE GENOMIC DNA]</scope>
</reference>
<name>A0AAU9XYU8_9CNID</name>
<accession>A0AAU9XYU8</accession>
<feature type="non-terminal residue" evidence="1">
    <location>
        <position position="104"/>
    </location>
</feature>
<gene>
    <name evidence="1" type="ORF">PMEA_00032341</name>
</gene>
<comment type="caution">
    <text evidence="1">The sequence shown here is derived from an EMBL/GenBank/DDBJ whole genome shotgun (WGS) entry which is preliminary data.</text>
</comment>